<protein>
    <recommendedName>
        <fullName evidence="2">DUF6752 domain-containing protein</fullName>
    </recommendedName>
</protein>
<accession>A0A1R4JEK6</accession>
<evidence type="ECO:0000259" key="2">
    <source>
        <dbReference type="Pfam" id="PF20537"/>
    </source>
</evidence>
<organism evidence="3 4">
    <name type="scientific">Microbacterium esteraromaticum</name>
    <dbReference type="NCBI Taxonomy" id="57043"/>
    <lineage>
        <taxon>Bacteria</taxon>
        <taxon>Bacillati</taxon>
        <taxon>Actinomycetota</taxon>
        <taxon>Actinomycetes</taxon>
        <taxon>Micrococcales</taxon>
        <taxon>Microbacteriaceae</taxon>
        <taxon>Microbacterium</taxon>
    </lineage>
</organism>
<proteinExistence type="predicted"/>
<dbReference type="Pfam" id="PF20537">
    <property type="entry name" value="DUF6752"/>
    <property type="match status" value="1"/>
</dbReference>
<gene>
    <name evidence="3" type="ORF">FM104_06985</name>
</gene>
<reference evidence="3 4" key="1">
    <citation type="submission" date="2017-02" db="EMBL/GenBank/DDBJ databases">
        <authorList>
            <person name="Peterson S.W."/>
        </authorList>
    </citation>
    <scope>NUCLEOTIDE SEQUENCE [LARGE SCALE GENOMIC DNA]</scope>
    <source>
        <strain evidence="3 4">B Mb 05.01</strain>
    </source>
</reference>
<dbReference type="InterPro" id="IPR046640">
    <property type="entry name" value="DUF6752"/>
</dbReference>
<keyword evidence="1" id="KW-0175">Coiled coil</keyword>
<evidence type="ECO:0000256" key="1">
    <source>
        <dbReference type="SAM" id="Coils"/>
    </source>
</evidence>
<feature type="domain" description="DUF6752" evidence="2">
    <location>
        <begin position="22"/>
        <end position="47"/>
    </location>
</feature>
<dbReference type="AlphaFoldDB" id="A0A1R4JEK6"/>
<dbReference type="Proteomes" id="UP000196320">
    <property type="component" value="Unassembled WGS sequence"/>
</dbReference>
<feature type="coiled-coil region" evidence="1">
    <location>
        <begin position="16"/>
        <end position="43"/>
    </location>
</feature>
<name>A0A1R4JEK6_9MICO</name>
<sequence length="59" mass="6786">MKVNKLDLDAIEAGSSADLVLKVAELERQIFELRQENRRVAELYDLVFARLQEDNPLKA</sequence>
<evidence type="ECO:0000313" key="3">
    <source>
        <dbReference type="EMBL" id="SJN30467.1"/>
    </source>
</evidence>
<dbReference type="EMBL" id="FUKO01000019">
    <property type="protein sequence ID" value="SJN30467.1"/>
    <property type="molecule type" value="Genomic_DNA"/>
</dbReference>
<keyword evidence="4" id="KW-1185">Reference proteome</keyword>
<evidence type="ECO:0000313" key="4">
    <source>
        <dbReference type="Proteomes" id="UP000196320"/>
    </source>
</evidence>